<evidence type="ECO:0000259" key="3">
    <source>
        <dbReference type="PROSITE" id="PS50173"/>
    </source>
</evidence>
<feature type="region of interest" description="Disordered" evidence="1">
    <location>
        <begin position="890"/>
        <end position="913"/>
    </location>
</feature>
<dbReference type="eggNOG" id="KOG2093">
    <property type="taxonomic scope" value="Eukaryota"/>
</dbReference>
<proteinExistence type="predicted"/>
<dbReference type="GO" id="GO:0042276">
    <property type="term" value="P:error-prone translesion synthesis"/>
    <property type="evidence" value="ECO:0007669"/>
    <property type="project" value="TreeGrafter"/>
</dbReference>
<feature type="compositionally biased region" description="Acidic residues" evidence="1">
    <location>
        <begin position="85"/>
        <end position="122"/>
    </location>
</feature>
<evidence type="ECO:0000259" key="2">
    <source>
        <dbReference type="PROSITE" id="PS50172"/>
    </source>
</evidence>
<feature type="compositionally biased region" description="Basic residues" evidence="1">
    <location>
        <begin position="1306"/>
        <end position="1326"/>
    </location>
</feature>
<dbReference type="InterPro" id="IPR036420">
    <property type="entry name" value="BRCT_dom_sf"/>
</dbReference>
<dbReference type="Proteomes" id="UP000196402">
    <property type="component" value="Chromosome 7"/>
</dbReference>
<feature type="region of interest" description="Disordered" evidence="1">
    <location>
        <begin position="1610"/>
        <end position="1634"/>
    </location>
</feature>
<dbReference type="Gene3D" id="3.40.1170.60">
    <property type="match status" value="1"/>
</dbReference>
<dbReference type="GO" id="GO:0017125">
    <property type="term" value="F:deoxycytidyl transferase activity"/>
    <property type="evidence" value="ECO:0007669"/>
    <property type="project" value="TreeGrafter"/>
</dbReference>
<feature type="region of interest" description="Disordered" evidence="1">
    <location>
        <begin position="446"/>
        <end position="478"/>
    </location>
</feature>
<feature type="region of interest" description="Disordered" evidence="1">
    <location>
        <begin position="1298"/>
        <end position="1330"/>
    </location>
</feature>
<dbReference type="Gene3D" id="3.30.70.270">
    <property type="match status" value="1"/>
</dbReference>
<feature type="compositionally biased region" description="Basic and acidic residues" evidence="1">
    <location>
        <begin position="137"/>
        <end position="147"/>
    </location>
</feature>
<dbReference type="Gene3D" id="3.40.50.10190">
    <property type="entry name" value="BRCT domain"/>
    <property type="match status" value="1"/>
</dbReference>
<dbReference type="VEuPathDB" id="PlasmoDB:PVW1_070015500"/>
<dbReference type="SUPFAM" id="SSF52113">
    <property type="entry name" value="BRCT domain"/>
    <property type="match status" value="1"/>
</dbReference>
<accession>A0A1G4GV42</accession>
<dbReference type="GO" id="GO:0006281">
    <property type="term" value="P:DNA repair"/>
    <property type="evidence" value="ECO:0007669"/>
    <property type="project" value="InterPro"/>
</dbReference>
<feature type="compositionally biased region" description="Polar residues" evidence="1">
    <location>
        <begin position="406"/>
        <end position="432"/>
    </location>
</feature>
<feature type="compositionally biased region" description="Basic and acidic residues" evidence="1">
    <location>
        <begin position="458"/>
        <end position="478"/>
    </location>
</feature>
<dbReference type="InterPro" id="IPR036775">
    <property type="entry name" value="DNA_pol_Y-fam_lit_finger_sf"/>
</dbReference>
<feature type="region of interest" description="Disordered" evidence="1">
    <location>
        <begin position="404"/>
        <end position="432"/>
    </location>
</feature>
<feature type="region of interest" description="Disordered" evidence="1">
    <location>
        <begin position="596"/>
        <end position="618"/>
    </location>
</feature>
<dbReference type="GO" id="GO:0070987">
    <property type="term" value="P:error-free translesion synthesis"/>
    <property type="evidence" value="ECO:0007669"/>
    <property type="project" value="TreeGrafter"/>
</dbReference>
<name>A0A1G4GV42_PLAVI</name>
<feature type="domain" description="BRCT" evidence="2">
    <location>
        <begin position="267"/>
        <end position="342"/>
    </location>
</feature>
<dbReference type="EMBL" id="LT615245">
    <property type="protein sequence ID" value="SCO66426.1"/>
    <property type="molecule type" value="Genomic_DNA"/>
</dbReference>
<dbReference type="Gene3D" id="3.30.1490.100">
    <property type="entry name" value="DNA polymerase, Y-family, little finger domain"/>
    <property type="match status" value="1"/>
</dbReference>
<dbReference type="GO" id="GO:0005634">
    <property type="term" value="C:nucleus"/>
    <property type="evidence" value="ECO:0007669"/>
    <property type="project" value="TreeGrafter"/>
</dbReference>
<dbReference type="GO" id="GO:0003887">
    <property type="term" value="F:DNA-directed DNA polymerase activity"/>
    <property type="evidence" value="ECO:0007669"/>
    <property type="project" value="TreeGrafter"/>
</dbReference>
<sequence length="1647" mass="188230">MDVEYGGSRSFSRYMWRKEEKIPLSYNKKYGAEIEQAEGKDKKDSREDSRSTRPLFSNCNFYIDDFVSLFSLYNSCDKGHKGEGEEGVEEGVEEEGEEGVEEGVEEEGEEEGEEKEKEEEAEATAARESPSQRTALHRGEVSPHDEWNSFTNHAEERTVDRYYNSFNSQAKCSTPYNDCNLGGENNYVNFFGSDFERAELTKLQDRPIQDADMSLDRTPAKSNHYGLVETLEDKHTSRERNQFDTFMRSYERVHTNKRNVHASYINKKEQIEIMIIQNGGVIHNALTSKVTHIISNNMALGSKKYMDYKKAIKKSKVFIVADKYIFDCVKFQCRFPEQSYLPSLLRYNSRQITEFFPFKERSRRRRRAGGEVNTTGGGTPSIDASIARGETPSIDASIARGETPSVGASITRGDTPSVGASITRGDTPSVGASNTLAQNCAPAWAHHEEGGDPLLGDSPEKSPMGDDSPPGKRLTDGTPIDKHLLMLNMQMSYANVKKYIVCNSAEYFKRLRLIYLKKELKENAFPNVGPNLHINRNTFEDFSRKHRILSHLTEQEINWVKKKSQLNIKVKNVWENDIIHFFFDIVLRTKGQPEGGSAAVSGGGSAGGSEGGHNRLSSGNASEKLIESVSAYLHNSRLYILGNWNYISREFFKFEDINEGDKRKCVYLYIDFDNYFLNASVKGASEPYGKSKKIDNHEILCVCHSLKKEESYGIISATNYWGKKNKILKGMVKGEVTKMHRDNIRFVKYDFSNILRCSYLFLLVLINYSKNVRVLSVDESILQLFYETEEEIFSAAKQIAEDIYTLTNLSVSIGISSNLSMSRKALKFCKKRFLFFDYYHHFCIFIMGKYFLTGGTKGEINRGEHVHSGTPQRSFQKERAPEECNLHDVRGDQKGAARTEQGDTPVREENRAAGGHRLQNAPLSSEELEGLFDEYVAAGGSINATSNNTTSNCATSNYATSNCATPNCATSNYATSTPSDAYFLNAMKGKRDPRVDSLFNKFVQANRAHLEHMTNNFFDRVIHPVSRFFFFYNKNEHYLDVLRQLNYLNGQFVHFNIYHLPVDERAPALPCDDLPEAILKKLKKKDSDRIEGKKSINISVNYGVRFEYINDFYFLIYFMTKQLYIRLRIKKLKAKCLHVHFFLKEENENVNPVKYLGRGKVFRVSSRIKLSHYTDNFFVYFFKVIYSFDALASSLSDLRGVQMVCSDVVSTDALHALGRRSILFYFPLGGRESMKAEQEINMNAAPEVKLEAEQEVNMEAEQEVNMEAAKEVNMDAAKEAKTVAPNMRDAQVHPAWGKNGKEAAKRATHAPRHHRRNRGGNSKPRKPLPLIDGRHAKSILCYFFNTKKEAEDEKKVDMSSDKCIPFSFKSGAKKKKKKYNNYGGVRRATTPLPPSNCNMPKKIKITRNYKIFDFFPSILVKRKRQSSSAAEQNDHVDKLIDGNGLTTDKNIFDSIINKRVKKEAQIKEEFNCCYVSYRNILEHVMEKLKGLTTLREGQHVCANESANDAIFCHSYVIRSLYEMNRESERGVLYTYTKGIISSYISHYNNLFQKHDCRNDAADRYYLLKFVAAVVDSLCEELHRRRLLDVLHKFLKNFKHVWCFSCAEEAGEEKEERKESEKGEKGEKSKKSSFPPLFHRTMVKYGVY</sequence>
<organism evidence="4 5">
    <name type="scientific">Plasmodium vivax</name>
    <name type="common">malaria parasite P. vivax</name>
    <dbReference type="NCBI Taxonomy" id="5855"/>
    <lineage>
        <taxon>Eukaryota</taxon>
        <taxon>Sar</taxon>
        <taxon>Alveolata</taxon>
        <taxon>Apicomplexa</taxon>
        <taxon>Aconoidasida</taxon>
        <taxon>Haemosporida</taxon>
        <taxon>Plasmodiidae</taxon>
        <taxon>Plasmodium</taxon>
        <taxon>Plasmodium (Plasmodium)</taxon>
    </lineage>
</organism>
<dbReference type="InterPro" id="IPR043128">
    <property type="entry name" value="Rev_trsase/Diguanyl_cyclase"/>
</dbReference>
<gene>
    <name evidence="4" type="ORF">PVT01_070014000</name>
</gene>
<feature type="region of interest" description="Disordered" evidence="1">
    <location>
        <begin position="27"/>
        <end position="54"/>
    </location>
</feature>
<feature type="domain" description="UmuC" evidence="3">
    <location>
        <begin position="667"/>
        <end position="831"/>
    </location>
</feature>
<dbReference type="PANTHER" id="PTHR45990">
    <property type="entry name" value="DNA REPAIR PROTEIN REV1"/>
    <property type="match status" value="1"/>
</dbReference>
<feature type="compositionally biased region" description="Basic and acidic residues" evidence="1">
    <location>
        <begin position="890"/>
        <end position="911"/>
    </location>
</feature>
<dbReference type="PROSITE" id="PS50172">
    <property type="entry name" value="BRCT"/>
    <property type="match status" value="1"/>
</dbReference>
<protein>
    <submittedName>
        <fullName evidence="4">DNA repair protein REV1, putative</fullName>
    </submittedName>
</protein>
<dbReference type="Pfam" id="PF00817">
    <property type="entry name" value="IMS"/>
    <property type="match status" value="1"/>
</dbReference>
<feature type="compositionally biased region" description="Gly residues" evidence="1">
    <location>
        <begin position="601"/>
        <end position="611"/>
    </location>
</feature>
<dbReference type="Pfam" id="PF00533">
    <property type="entry name" value="BRCT"/>
    <property type="match status" value="1"/>
</dbReference>
<evidence type="ECO:0000313" key="5">
    <source>
        <dbReference type="Proteomes" id="UP000196402"/>
    </source>
</evidence>
<dbReference type="SUPFAM" id="SSF56672">
    <property type="entry name" value="DNA/RNA polymerases"/>
    <property type="match status" value="1"/>
</dbReference>
<dbReference type="GO" id="GO:0003684">
    <property type="term" value="F:damaged DNA binding"/>
    <property type="evidence" value="ECO:0007669"/>
    <property type="project" value="InterPro"/>
</dbReference>
<dbReference type="InterPro" id="IPR001357">
    <property type="entry name" value="BRCT_dom"/>
</dbReference>
<dbReference type="VEuPathDB" id="PlasmoDB:PVPAM_070015900"/>
<dbReference type="VEuPathDB" id="PlasmoDB:PVX_098965"/>
<feature type="region of interest" description="Disordered" evidence="1">
    <location>
        <begin position="364"/>
        <end position="386"/>
    </location>
</feature>
<feature type="compositionally biased region" description="Basic and acidic residues" evidence="1">
    <location>
        <begin position="1613"/>
        <end position="1629"/>
    </location>
</feature>
<feature type="compositionally biased region" description="Basic and acidic residues" evidence="1">
    <location>
        <begin position="37"/>
        <end position="51"/>
    </location>
</feature>
<evidence type="ECO:0000313" key="4">
    <source>
        <dbReference type="EMBL" id="SCO66426.1"/>
    </source>
</evidence>
<dbReference type="InterPro" id="IPR001126">
    <property type="entry name" value="UmuC"/>
</dbReference>
<reference evidence="4 5" key="1">
    <citation type="submission" date="2016-07" db="EMBL/GenBank/DDBJ databases">
        <authorList>
            <consortium name="Pathogen Informatics"/>
        </authorList>
    </citation>
    <scope>NUCLEOTIDE SEQUENCE [LARGE SCALE GENOMIC DNA]</scope>
</reference>
<dbReference type="PROSITE" id="PS50173">
    <property type="entry name" value="UMUC"/>
    <property type="match status" value="1"/>
</dbReference>
<dbReference type="PANTHER" id="PTHR45990:SF1">
    <property type="entry name" value="DNA REPAIR PROTEIN REV1"/>
    <property type="match status" value="1"/>
</dbReference>
<feature type="region of interest" description="Disordered" evidence="1">
    <location>
        <begin position="80"/>
        <end position="147"/>
    </location>
</feature>
<evidence type="ECO:0000256" key="1">
    <source>
        <dbReference type="SAM" id="MobiDB-lite"/>
    </source>
</evidence>
<dbReference type="InterPro" id="IPR043502">
    <property type="entry name" value="DNA/RNA_pol_sf"/>
</dbReference>
<dbReference type="VEuPathDB" id="PlasmoDB:PVP01_0709000"/>